<comment type="caution">
    <text evidence="2">The sequence shown here is derived from an EMBL/GenBank/DDBJ whole genome shotgun (WGS) entry which is preliminary data.</text>
</comment>
<evidence type="ECO:0000259" key="1">
    <source>
        <dbReference type="Pfam" id="PF00024"/>
    </source>
</evidence>
<reference evidence="2" key="1">
    <citation type="submission" date="2021-03" db="EMBL/GenBank/DDBJ databases">
        <authorList>
            <person name="Bekaert M."/>
        </authorList>
    </citation>
    <scope>NUCLEOTIDE SEQUENCE</scope>
</reference>
<dbReference type="OrthoDB" id="547680at2759"/>
<dbReference type="EMBL" id="CAJPWZ010001843">
    <property type="protein sequence ID" value="CAG2225242.1"/>
    <property type="molecule type" value="Genomic_DNA"/>
</dbReference>
<dbReference type="Pfam" id="PF00024">
    <property type="entry name" value="PAN_1"/>
    <property type="match status" value="1"/>
</dbReference>
<accession>A0A8S3SWT9</accession>
<protein>
    <recommendedName>
        <fullName evidence="1">Apple domain-containing protein</fullName>
    </recommendedName>
</protein>
<evidence type="ECO:0000313" key="2">
    <source>
        <dbReference type="EMBL" id="CAG2225242.1"/>
    </source>
</evidence>
<dbReference type="AlphaFoldDB" id="A0A8S3SWT9"/>
<sequence>MEVSLPMWSVCAQLCSRMQICKSINFIALNKTCQVNYAEPDGTMKGLIKSVGNSFIAASTFPKELAGSCKGHDCKVNEVCIPQSPNCICVPLLEAFAGRGTRDKLRKMLVHVGESLDTCGMKLCGQFVGPGVTGQVIVTHCSTFPKGQIVKLTSVNDRGRVFHLSEVEVYGVK</sequence>
<keyword evidence="3" id="KW-1185">Reference proteome</keyword>
<feature type="domain" description="Apple" evidence="1">
    <location>
        <begin position="6"/>
        <end position="40"/>
    </location>
</feature>
<dbReference type="Proteomes" id="UP000683360">
    <property type="component" value="Unassembled WGS sequence"/>
</dbReference>
<dbReference type="Gene3D" id="2.60.120.260">
    <property type="entry name" value="Galactose-binding domain-like"/>
    <property type="match status" value="1"/>
</dbReference>
<organism evidence="2 3">
    <name type="scientific">Mytilus edulis</name>
    <name type="common">Blue mussel</name>
    <dbReference type="NCBI Taxonomy" id="6550"/>
    <lineage>
        <taxon>Eukaryota</taxon>
        <taxon>Metazoa</taxon>
        <taxon>Spiralia</taxon>
        <taxon>Lophotrochozoa</taxon>
        <taxon>Mollusca</taxon>
        <taxon>Bivalvia</taxon>
        <taxon>Autobranchia</taxon>
        <taxon>Pteriomorphia</taxon>
        <taxon>Mytilida</taxon>
        <taxon>Mytiloidea</taxon>
        <taxon>Mytilidae</taxon>
        <taxon>Mytilinae</taxon>
        <taxon>Mytilus</taxon>
    </lineage>
</organism>
<evidence type="ECO:0000313" key="3">
    <source>
        <dbReference type="Proteomes" id="UP000683360"/>
    </source>
</evidence>
<dbReference type="InterPro" id="IPR003609">
    <property type="entry name" value="Pan_app"/>
</dbReference>
<name>A0A8S3SWT9_MYTED</name>
<gene>
    <name evidence="2" type="ORF">MEDL_38418</name>
</gene>
<proteinExistence type="predicted"/>